<dbReference type="SUPFAM" id="SSF56112">
    <property type="entry name" value="Protein kinase-like (PK-like)"/>
    <property type="match status" value="1"/>
</dbReference>
<evidence type="ECO:0000313" key="7">
    <source>
        <dbReference type="Proteomes" id="UP000316921"/>
    </source>
</evidence>
<keyword evidence="4" id="KW-0067">ATP-binding</keyword>
<sequence length="433" mass="46471">MNPNDHSIPAAIQCSLDASVGAEDPRHGLELAYAAWEASIRLAVLAAPPEDLTILADTGFSTWVACFEAPEVDVDLTGLPPLLGLPRDQRVCAFDLVDRVVAGRLRRLDHGDEESVSAALREALQRTWDAGVFDGAAAALARVPSALEPWLIQISSTTSAPSAGSTLLFSGWATTGAQFLDLASGVILTGSRLERRVPGLSARVGALLGVASTWAPVDDDVPYDIDGYDILGLLEEGGMGRVLLAQQRRTSRRFALKVARVMVGKTRAELIVRFEQEIEVLARCEHPGVARVVDSGLTADEPWYAMEFIDGPTLADLARTLTPTEGLSTALERARERHLRRAPALRRLHRSGRMAPRITAPPPWRDLASLLARVADALHHLHTSGIVHRDVSPANVLVEWSTMRPVLTVAARGIKSTCSPAKLVHPGGGVMGG</sequence>
<dbReference type="EMBL" id="CP036287">
    <property type="protein sequence ID" value="QDU70116.1"/>
    <property type="molecule type" value="Genomic_DNA"/>
</dbReference>
<evidence type="ECO:0000256" key="1">
    <source>
        <dbReference type="ARBA" id="ARBA00022679"/>
    </source>
</evidence>
<evidence type="ECO:0000256" key="4">
    <source>
        <dbReference type="ARBA" id="ARBA00022840"/>
    </source>
</evidence>
<dbReference type="PANTHER" id="PTHR43289">
    <property type="entry name" value="MITOGEN-ACTIVATED PROTEIN KINASE KINASE KINASE 20-RELATED"/>
    <property type="match status" value="1"/>
</dbReference>
<evidence type="ECO:0000256" key="3">
    <source>
        <dbReference type="ARBA" id="ARBA00022777"/>
    </source>
</evidence>
<dbReference type="Gene3D" id="1.10.510.10">
    <property type="entry name" value="Transferase(Phosphotransferase) domain 1"/>
    <property type="match status" value="1"/>
</dbReference>
<name>A0A518BT13_9BACT</name>
<keyword evidence="7" id="KW-1185">Reference proteome</keyword>
<accession>A0A518BT13</accession>
<dbReference type="GO" id="GO:0004674">
    <property type="term" value="F:protein serine/threonine kinase activity"/>
    <property type="evidence" value="ECO:0007669"/>
    <property type="project" value="UniProtKB-EC"/>
</dbReference>
<gene>
    <name evidence="6" type="primary">pknF</name>
    <name evidence="6" type="ORF">Pla133_52390</name>
</gene>
<dbReference type="InterPro" id="IPR000719">
    <property type="entry name" value="Prot_kinase_dom"/>
</dbReference>
<dbReference type="Gene3D" id="3.30.200.20">
    <property type="entry name" value="Phosphorylase Kinase, domain 1"/>
    <property type="match status" value="1"/>
</dbReference>
<dbReference type="PANTHER" id="PTHR43289:SF34">
    <property type="entry name" value="SERINE_THREONINE-PROTEIN KINASE YBDM-RELATED"/>
    <property type="match status" value="1"/>
</dbReference>
<protein>
    <submittedName>
        <fullName evidence="6">Serine/threonine-protein kinase PknF</fullName>
        <ecNumber evidence="6">2.7.11.1</ecNumber>
    </submittedName>
</protein>
<feature type="domain" description="Protein kinase" evidence="5">
    <location>
        <begin position="228"/>
        <end position="433"/>
    </location>
</feature>
<dbReference type="PROSITE" id="PS50011">
    <property type="entry name" value="PROTEIN_KINASE_DOM"/>
    <property type="match status" value="1"/>
</dbReference>
<dbReference type="Pfam" id="PF00069">
    <property type="entry name" value="Pkinase"/>
    <property type="match status" value="1"/>
</dbReference>
<keyword evidence="1 6" id="KW-0808">Transferase</keyword>
<dbReference type="EC" id="2.7.11.1" evidence="6"/>
<keyword evidence="2" id="KW-0547">Nucleotide-binding</keyword>
<proteinExistence type="predicted"/>
<dbReference type="InterPro" id="IPR011009">
    <property type="entry name" value="Kinase-like_dom_sf"/>
</dbReference>
<reference evidence="6 7" key="1">
    <citation type="submission" date="2019-02" db="EMBL/GenBank/DDBJ databases">
        <title>Deep-cultivation of Planctomycetes and their phenomic and genomic characterization uncovers novel biology.</title>
        <authorList>
            <person name="Wiegand S."/>
            <person name="Jogler M."/>
            <person name="Boedeker C."/>
            <person name="Pinto D."/>
            <person name="Vollmers J."/>
            <person name="Rivas-Marin E."/>
            <person name="Kohn T."/>
            <person name="Peeters S.H."/>
            <person name="Heuer A."/>
            <person name="Rast P."/>
            <person name="Oberbeckmann S."/>
            <person name="Bunk B."/>
            <person name="Jeske O."/>
            <person name="Meyerdierks A."/>
            <person name="Storesund J.E."/>
            <person name="Kallscheuer N."/>
            <person name="Luecker S."/>
            <person name="Lage O.M."/>
            <person name="Pohl T."/>
            <person name="Merkel B.J."/>
            <person name="Hornburger P."/>
            <person name="Mueller R.-W."/>
            <person name="Bruemmer F."/>
            <person name="Labrenz M."/>
            <person name="Spormann A.M."/>
            <person name="Op den Camp H."/>
            <person name="Overmann J."/>
            <person name="Amann R."/>
            <person name="Jetten M.S.M."/>
            <person name="Mascher T."/>
            <person name="Medema M.H."/>
            <person name="Devos D.P."/>
            <person name="Kaster A.-K."/>
            <person name="Ovreas L."/>
            <person name="Rohde M."/>
            <person name="Galperin M.Y."/>
            <person name="Jogler C."/>
        </authorList>
    </citation>
    <scope>NUCLEOTIDE SEQUENCE [LARGE SCALE GENOMIC DNA]</scope>
    <source>
        <strain evidence="6 7">Pla133</strain>
    </source>
</reference>
<dbReference type="KEGG" id="pbap:Pla133_52390"/>
<dbReference type="InterPro" id="IPR008266">
    <property type="entry name" value="Tyr_kinase_AS"/>
</dbReference>
<dbReference type="Proteomes" id="UP000316921">
    <property type="component" value="Chromosome"/>
</dbReference>
<evidence type="ECO:0000256" key="2">
    <source>
        <dbReference type="ARBA" id="ARBA00022741"/>
    </source>
</evidence>
<dbReference type="GO" id="GO:0005524">
    <property type="term" value="F:ATP binding"/>
    <property type="evidence" value="ECO:0007669"/>
    <property type="project" value="UniProtKB-KW"/>
</dbReference>
<evidence type="ECO:0000313" key="6">
    <source>
        <dbReference type="EMBL" id="QDU70116.1"/>
    </source>
</evidence>
<dbReference type="PROSITE" id="PS00109">
    <property type="entry name" value="PROTEIN_KINASE_TYR"/>
    <property type="match status" value="1"/>
</dbReference>
<dbReference type="AlphaFoldDB" id="A0A518BT13"/>
<dbReference type="SMART" id="SM00220">
    <property type="entry name" value="S_TKc"/>
    <property type="match status" value="1"/>
</dbReference>
<keyword evidence="3 6" id="KW-0418">Kinase</keyword>
<organism evidence="6 7">
    <name type="scientific">Engelhardtia mirabilis</name>
    <dbReference type="NCBI Taxonomy" id="2528011"/>
    <lineage>
        <taxon>Bacteria</taxon>
        <taxon>Pseudomonadati</taxon>
        <taxon>Planctomycetota</taxon>
        <taxon>Planctomycetia</taxon>
        <taxon>Planctomycetia incertae sedis</taxon>
        <taxon>Engelhardtia</taxon>
    </lineage>
</organism>
<evidence type="ECO:0000259" key="5">
    <source>
        <dbReference type="PROSITE" id="PS50011"/>
    </source>
</evidence>